<dbReference type="InterPro" id="IPR036390">
    <property type="entry name" value="WH_DNA-bd_sf"/>
</dbReference>
<evidence type="ECO:0000313" key="5">
    <source>
        <dbReference type="EMBL" id="GFJ95523.1"/>
    </source>
</evidence>
<dbReference type="PRINTS" id="PR00778">
    <property type="entry name" value="HTHARSR"/>
</dbReference>
<dbReference type="NCBIfam" id="NF033788">
    <property type="entry name" value="HTH_metalloreg"/>
    <property type="match status" value="1"/>
</dbReference>
<evidence type="ECO:0000313" key="6">
    <source>
        <dbReference type="Proteomes" id="UP000482960"/>
    </source>
</evidence>
<dbReference type="InterPro" id="IPR001845">
    <property type="entry name" value="HTH_ArsR_DNA-bd_dom"/>
</dbReference>
<dbReference type="SMART" id="SM00418">
    <property type="entry name" value="HTH_ARSR"/>
    <property type="match status" value="1"/>
</dbReference>
<feature type="domain" description="HTH arsR-type" evidence="4">
    <location>
        <begin position="15"/>
        <end position="109"/>
    </location>
</feature>
<comment type="caution">
    <text evidence="5">The sequence shown here is derived from an EMBL/GenBank/DDBJ whole genome shotgun (WGS) entry which is preliminary data.</text>
</comment>
<dbReference type="CDD" id="cd00090">
    <property type="entry name" value="HTH_ARSR"/>
    <property type="match status" value="1"/>
</dbReference>
<dbReference type="PROSITE" id="PS50987">
    <property type="entry name" value="HTH_ARSR_2"/>
    <property type="match status" value="1"/>
</dbReference>
<accession>A0A6V8LE73</accession>
<dbReference type="Proteomes" id="UP000482960">
    <property type="component" value="Unassembled WGS sequence"/>
</dbReference>
<sequence length="118" mass="12603">MAGPAVDKRATAQLNHAVLISAEHDVIRLLADPLRAQIVELLAGGPACTCHLVADTGASQSNVSNHLRVLRQAGVVVAEPRGRYTFYRLRPEVFDSAAGYLAGLAEKARASVDARREC</sequence>
<dbReference type="GO" id="GO:0003677">
    <property type="term" value="F:DNA binding"/>
    <property type="evidence" value="ECO:0007669"/>
    <property type="project" value="UniProtKB-KW"/>
</dbReference>
<dbReference type="PANTHER" id="PTHR33154:SF18">
    <property type="entry name" value="ARSENICAL RESISTANCE OPERON REPRESSOR"/>
    <property type="match status" value="1"/>
</dbReference>
<reference evidence="5 6" key="1">
    <citation type="submission" date="2020-03" db="EMBL/GenBank/DDBJ databases">
        <title>Whole genome shotgun sequence of Phytohabitans rumicis NBRC 108638.</title>
        <authorList>
            <person name="Komaki H."/>
            <person name="Tamura T."/>
        </authorList>
    </citation>
    <scope>NUCLEOTIDE SEQUENCE [LARGE SCALE GENOMIC DNA]</scope>
    <source>
        <strain evidence="5 6">NBRC 108638</strain>
    </source>
</reference>
<keyword evidence="6" id="KW-1185">Reference proteome</keyword>
<dbReference type="GO" id="GO:0003700">
    <property type="term" value="F:DNA-binding transcription factor activity"/>
    <property type="evidence" value="ECO:0007669"/>
    <property type="project" value="InterPro"/>
</dbReference>
<organism evidence="5 6">
    <name type="scientific">Phytohabitans rumicis</name>
    <dbReference type="NCBI Taxonomy" id="1076125"/>
    <lineage>
        <taxon>Bacteria</taxon>
        <taxon>Bacillati</taxon>
        <taxon>Actinomycetota</taxon>
        <taxon>Actinomycetes</taxon>
        <taxon>Micromonosporales</taxon>
        <taxon>Micromonosporaceae</taxon>
    </lineage>
</organism>
<dbReference type="Gene3D" id="1.10.10.10">
    <property type="entry name" value="Winged helix-like DNA-binding domain superfamily/Winged helix DNA-binding domain"/>
    <property type="match status" value="1"/>
</dbReference>
<proteinExistence type="predicted"/>
<dbReference type="SUPFAM" id="SSF46785">
    <property type="entry name" value="Winged helix' DNA-binding domain"/>
    <property type="match status" value="1"/>
</dbReference>
<dbReference type="AlphaFoldDB" id="A0A6V8LE73"/>
<dbReference type="PANTHER" id="PTHR33154">
    <property type="entry name" value="TRANSCRIPTIONAL REGULATOR, ARSR FAMILY"/>
    <property type="match status" value="1"/>
</dbReference>
<keyword evidence="3" id="KW-0804">Transcription</keyword>
<keyword evidence="1" id="KW-0805">Transcription regulation</keyword>
<keyword evidence="2" id="KW-0238">DNA-binding</keyword>
<gene>
    <name evidence="5" type="ORF">Prum_091650</name>
</gene>
<evidence type="ECO:0000256" key="1">
    <source>
        <dbReference type="ARBA" id="ARBA00023015"/>
    </source>
</evidence>
<evidence type="ECO:0000256" key="3">
    <source>
        <dbReference type="ARBA" id="ARBA00023163"/>
    </source>
</evidence>
<protein>
    <submittedName>
        <fullName evidence="5">Transcriptional regulator</fullName>
    </submittedName>
</protein>
<reference evidence="5 6" key="2">
    <citation type="submission" date="2020-03" db="EMBL/GenBank/DDBJ databases">
        <authorList>
            <person name="Ichikawa N."/>
            <person name="Kimura A."/>
            <person name="Kitahashi Y."/>
            <person name="Uohara A."/>
        </authorList>
    </citation>
    <scope>NUCLEOTIDE SEQUENCE [LARGE SCALE GENOMIC DNA]</scope>
    <source>
        <strain evidence="5 6">NBRC 108638</strain>
    </source>
</reference>
<dbReference type="Pfam" id="PF01022">
    <property type="entry name" value="HTH_5"/>
    <property type="match status" value="1"/>
</dbReference>
<evidence type="ECO:0000259" key="4">
    <source>
        <dbReference type="PROSITE" id="PS50987"/>
    </source>
</evidence>
<dbReference type="InterPro" id="IPR036388">
    <property type="entry name" value="WH-like_DNA-bd_sf"/>
</dbReference>
<dbReference type="InterPro" id="IPR051081">
    <property type="entry name" value="HTH_MetalResp_TranReg"/>
</dbReference>
<evidence type="ECO:0000256" key="2">
    <source>
        <dbReference type="ARBA" id="ARBA00023125"/>
    </source>
</evidence>
<name>A0A6V8LE73_9ACTN</name>
<dbReference type="EMBL" id="BLPG01000001">
    <property type="protein sequence ID" value="GFJ95523.1"/>
    <property type="molecule type" value="Genomic_DNA"/>
</dbReference>
<dbReference type="InterPro" id="IPR011991">
    <property type="entry name" value="ArsR-like_HTH"/>
</dbReference>